<proteinExistence type="inferred from homology"/>
<feature type="domain" description="Ketoreductase" evidence="3">
    <location>
        <begin position="18"/>
        <end position="205"/>
    </location>
</feature>
<keyword evidence="2" id="KW-0560">Oxidoreductase</keyword>
<dbReference type="PANTHER" id="PTHR45024:SF2">
    <property type="entry name" value="SCP2 DOMAIN-CONTAINING PROTEIN"/>
    <property type="match status" value="1"/>
</dbReference>
<dbReference type="PROSITE" id="PS00061">
    <property type="entry name" value="ADH_SHORT"/>
    <property type="match status" value="1"/>
</dbReference>
<dbReference type="InterPro" id="IPR036291">
    <property type="entry name" value="NAD(P)-bd_dom_sf"/>
</dbReference>
<dbReference type="EMBL" id="UINC01000899">
    <property type="protein sequence ID" value="SUZ62934.1"/>
    <property type="molecule type" value="Genomic_DNA"/>
</dbReference>
<gene>
    <name evidence="4" type="ORF">METZ01_LOCUS15788</name>
</gene>
<sequence length="312" mass="33444">MKLDNNEGSIMKIRFDDRVAIVTGAGQGLGRSHAISLAKRGAKVIVNDLGASGGESVNAEKVAEEIRNNGGEAIANGANVSNFDEVQNMVSQAMDAWGRVDILVNNAGILRDRTFLKMSIDDMRQVIDVHLMGSMYCSKAVWEIMREQSYGRIVFTTSSTGLYGNFGQTNYGAAKMAMVGMMNTLHLEGMKYDIRVNCLAPAAGTAMTEGLFPEPIFDLLSPESVSPGVVFLSSSDAPSRIVLAAGGGSFAVFKGFETEGINLHPDSLNPEGVAKNWHAISNEEGMNELQTGAEQTEKFARQAVKNLGIKLG</sequence>
<dbReference type="GO" id="GO:0016491">
    <property type="term" value="F:oxidoreductase activity"/>
    <property type="evidence" value="ECO:0007669"/>
    <property type="project" value="UniProtKB-KW"/>
</dbReference>
<dbReference type="InterPro" id="IPR020904">
    <property type="entry name" value="Sc_DH/Rdtase_CS"/>
</dbReference>
<dbReference type="InterPro" id="IPR002347">
    <property type="entry name" value="SDR_fam"/>
</dbReference>
<evidence type="ECO:0000256" key="1">
    <source>
        <dbReference type="ARBA" id="ARBA00006484"/>
    </source>
</evidence>
<dbReference type="InterPro" id="IPR051687">
    <property type="entry name" value="Peroxisomal_Beta-Oxidation"/>
</dbReference>
<dbReference type="SUPFAM" id="SSF51735">
    <property type="entry name" value="NAD(P)-binding Rossmann-fold domains"/>
    <property type="match status" value="1"/>
</dbReference>
<evidence type="ECO:0000256" key="2">
    <source>
        <dbReference type="ARBA" id="ARBA00023002"/>
    </source>
</evidence>
<dbReference type="AlphaFoldDB" id="A0A381P8J6"/>
<dbReference type="SMART" id="SM00822">
    <property type="entry name" value="PKS_KR"/>
    <property type="match status" value="1"/>
</dbReference>
<dbReference type="PANTHER" id="PTHR45024">
    <property type="entry name" value="DEHYDROGENASES, SHORT CHAIN"/>
    <property type="match status" value="1"/>
</dbReference>
<dbReference type="PRINTS" id="PR00081">
    <property type="entry name" value="GDHRDH"/>
</dbReference>
<evidence type="ECO:0000313" key="4">
    <source>
        <dbReference type="EMBL" id="SUZ62934.1"/>
    </source>
</evidence>
<reference evidence="4" key="1">
    <citation type="submission" date="2018-05" db="EMBL/GenBank/DDBJ databases">
        <authorList>
            <person name="Lanie J.A."/>
            <person name="Ng W.-L."/>
            <person name="Kazmierczak K.M."/>
            <person name="Andrzejewski T.M."/>
            <person name="Davidsen T.M."/>
            <person name="Wayne K.J."/>
            <person name="Tettelin H."/>
            <person name="Glass J.I."/>
            <person name="Rusch D."/>
            <person name="Podicherti R."/>
            <person name="Tsui H.-C.T."/>
            <person name="Winkler M.E."/>
        </authorList>
    </citation>
    <scope>NUCLEOTIDE SEQUENCE</scope>
</reference>
<protein>
    <recommendedName>
        <fullName evidence="3">Ketoreductase domain-containing protein</fullName>
    </recommendedName>
</protein>
<comment type="similarity">
    <text evidence="1">Belongs to the short-chain dehydrogenases/reductases (SDR) family.</text>
</comment>
<name>A0A381P8J6_9ZZZZ</name>
<dbReference type="Gene3D" id="3.40.50.720">
    <property type="entry name" value="NAD(P)-binding Rossmann-like Domain"/>
    <property type="match status" value="1"/>
</dbReference>
<accession>A0A381P8J6</accession>
<evidence type="ECO:0000259" key="3">
    <source>
        <dbReference type="SMART" id="SM00822"/>
    </source>
</evidence>
<dbReference type="InterPro" id="IPR057326">
    <property type="entry name" value="KR_dom"/>
</dbReference>
<dbReference type="Pfam" id="PF00106">
    <property type="entry name" value="adh_short"/>
    <property type="match status" value="1"/>
</dbReference>
<organism evidence="4">
    <name type="scientific">marine metagenome</name>
    <dbReference type="NCBI Taxonomy" id="408172"/>
    <lineage>
        <taxon>unclassified sequences</taxon>
        <taxon>metagenomes</taxon>
        <taxon>ecological metagenomes</taxon>
    </lineage>
</organism>
<dbReference type="PRINTS" id="PR00080">
    <property type="entry name" value="SDRFAMILY"/>
</dbReference>